<dbReference type="OrthoDB" id="9789227at2"/>
<dbReference type="GO" id="GO:0009427">
    <property type="term" value="C:bacterial-type flagellum basal body, distal rod, L ring"/>
    <property type="evidence" value="ECO:0007669"/>
    <property type="project" value="InterPro"/>
</dbReference>
<dbReference type="NCBIfam" id="NF001305">
    <property type="entry name" value="PRK00249.1-5"/>
    <property type="match status" value="1"/>
</dbReference>
<keyword evidence="7" id="KW-0449">Lipoprotein</keyword>
<dbReference type="Pfam" id="PF02107">
    <property type="entry name" value="FlgH"/>
    <property type="match status" value="1"/>
</dbReference>
<dbReference type="InterPro" id="IPR000527">
    <property type="entry name" value="Flag_Lring"/>
</dbReference>
<keyword evidence="3 7" id="KW-0732">Signal</keyword>
<dbReference type="PRINTS" id="PR01008">
    <property type="entry name" value="FLGLRINGFLGH"/>
</dbReference>
<organism evidence="9 10">
    <name type="scientific">Fulvimarina endophytica</name>
    <dbReference type="NCBI Taxonomy" id="2293836"/>
    <lineage>
        <taxon>Bacteria</taxon>
        <taxon>Pseudomonadati</taxon>
        <taxon>Pseudomonadota</taxon>
        <taxon>Alphaproteobacteria</taxon>
        <taxon>Hyphomicrobiales</taxon>
        <taxon>Aurantimonadaceae</taxon>
        <taxon>Fulvimarina</taxon>
    </lineage>
</organism>
<feature type="chain" id="PRO_5016737707" description="Flagellar L-ring protein" evidence="8">
    <location>
        <begin position="25"/>
        <end position="238"/>
    </location>
</feature>
<dbReference type="PANTHER" id="PTHR34933:SF1">
    <property type="entry name" value="FLAGELLAR L-RING PROTEIN"/>
    <property type="match status" value="1"/>
</dbReference>
<reference evidence="9 10" key="1">
    <citation type="submission" date="2018-08" db="EMBL/GenBank/DDBJ databases">
        <title>Fulvimarina sp. 85, whole genome shotgun sequence.</title>
        <authorList>
            <person name="Tuo L."/>
        </authorList>
    </citation>
    <scope>NUCLEOTIDE SEQUENCE [LARGE SCALE GENOMIC DNA]</scope>
    <source>
        <strain evidence="9 10">85</strain>
    </source>
</reference>
<comment type="similarity">
    <text evidence="2 7">Belongs to the FlgH family.</text>
</comment>
<dbReference type="PANTHER" id="PTHR34933">
    <property type="entry name" value="FLAGELLAR L-RING PROTEIN"/>
    <property type="match status" value="1"/>
</dbReference>
<proteinExistence type="inferred from homology"/>
<evidence type="ECO:0000256" key="7">
    <source>
        <dbReference type="HAMAP-Rule" id="MF_00415"/>
    </source>
</evidence>
<comment type="function">
    <text evidence="1 7">Assembles around the rod to form the L-ring and probably protects the motor/basal body from shearing forces during rotation.</text>
</comment>
<evidence type="ECO:0000256" key="2">
    <source>
        <dbReference type="ARBA" id="ARBA00006929"/>
    </source>
</evidence>
<name>A0A371X4D4_9HYPH</name>
<evidence type="ECO:0000256" key="8">
    <source>
        <dbReference type="SAM" id="SignalP"/>
    </source>
</evidence>
<keyword evidence="9" id="KW-0966">Cell projection</keyword>
<dbReference type="HAMAP" id="MF_00415">
    <property type="entry name" value="FlgH"/>
    <property type="match status" value="1"/>
</dbReference>
<evidence type="ECO:0000256" key="3">
    <source>
        <dbReference type="ARBA" id="ARBA00022729"/>
    </source>
</evidence>
<evidence type="ECO:0000256" key="4">
    <source>
        <dbReference type="ARBA" id="ARBA00023136"/>
    </source>
</evidence>
<dbReference type="GO" id="GO:0071973">
    <property type="term" value="P:bacterial-type flagellum-dependent cell motility"/>
    <property type="evidence" value="ECO:0007669"/>
    <property type="project" value="InterPro"/>
</dbReference>
<comment type="subcellular location">
    <subcellularLocation>
        <location evidence="7">Cell outer membrane</location>
        <topology evidence="7">Lipid-anchor</topology>
    </subcellularLocation>
    <subcellularLocation>
        <location evidence="7">Bacterial flagellum basal body</location>
    </subcellularLocation>
</comment>
<evidence type="ECO:0000256" key="1">
    <source>
        <dbReference type="ARBA" id="ARBA00002591"/>
    </source>
</evidence>
<keyword evidence="10" id="KW-1185">Reference proteome</keyword>
<feature type="signal peptide" evidence="8">
    <location>
        <begin position="1"/>
        <end position="24"/>
    </location>
</feature>
<evidence type="ECO:0000256" key="6">
    <source>
        <dbReference type="ARBA" id="ARBA00023237"/>
    </source>
</evidence>
<keyword evidence="4 7" id="KW-0472">Membrane</keyword>
<dbReference type="AlphaFoldDB" id="A0A371X4D4"/>
<gene>
    <name evidence="7" type="primary">flgH</name>
    <name evidence="9" type="ORF">DYI37_06875</name>
</gene>
<dbReference type="RefSeq" id="WP_116682499.1">
    <property type="nucleotide sequence ID" value="NZ_QURL01000003.1"/>
</dbReference>
<keyword evidence="9" id="KW-0282">Flagellum</keyword>
<dbReference type="PROSITE" id="PS51257">
    <property type="entry name" value="PROKAR_LIPOPROTEIN"/>
    <property type="match status" value="1"/>
</dbReference>
<keyword evidence="9" id="KW-0969">Cilium</keyword>
<accession>A0A371X4D4</accession>
<sequence>MKTSPKAAVPVALALSLLAGCATKKEDMFGEPVLTPVGSGLYQYPDIVQPAAFPKGATQSKNSLWADSQANFYQDPRALSMGDIVTVRIDIADQASMANLSERDREAGVTGGADVSGSIGSFGLPTVGATLGFDGGSNAKGSGRVRRSEDIKLSVAAVVTQELPNGNLLISGQQEVRVNYEVRVLSIAGIIRPRDILPDNSIDYNKIAEARISYGGRGRISEVQQPGWGQQIYDVVSP</sequence>
<keyword evidence="5 7" id="KW-0975">Bacterial flagellum</keyword>
<keyword evidence="6 7" id="KW-0998">Cell outer membrane</keyword>
<dbReference type="GO" id="GO:0009279">
    <property type="term" value="C:cell outer membrane"/>
    <property type="evidence" value="ECO:0007669"/>
    <property type="project" value="UniProtKB-SubCell"/>
</dbReference>
<evidence type="ECO:0000313" key="9">
    <source>
        <dbReference type="EMBL" id="RFC64080.1"/>
    </source>
</evidence>
<comment type="caution">
    <text evidence="9">The sequence shown here is derived from an EMBL/GenBank/DDBJ whole genome shotgun (WGS) entry which is preliminary data.</text>
</comment>
<protein>
    <recommendedName>
        <fullName evidence="7">Flagellar L-ring protein</fullName>
    </recommendedName>
    <alternativeName>
        <fullName evidence="7">Basal body L-ring protein</fullName>
    </alternativeName>
</protein>
<evidence type="ECO:0000313" key="10">
    <source>
        <dbReference type="Proteomes" id="UP000264310"/>
    </source>
</evidence>
<dbReference type="EMBL" id="QURL01000003">
    <property type="protein sequence ID" value="RFC64080.1"/>
    <property type="molecule type" value="Genomic_DNA"/>
</dbReference>
<dbReference type="Proteomes" id="UP000264310">
    <property type="component" value="Unassembled WGS sequence"/>
</dbReference>
<dbReference type="GO" id="GO:0003774">
    <property type="term" value="F:cytoskeletal motor activity"/>
    <property type="evidence" value="ECO:0007669"/>
    <property type="project" value="InterPro"/>
</dbReference>
<comment type="subunit">
    <text evidence="7">The basal body constitutes a major portion of the flagellar organelle and consists of four rings (L,P,S, and M) mounted on a central rod.</text>
</comment>
<evidence type="ECO:0000256" key="5">
    <source>
        <dbReference type="ARBA" id="ARBA00023143"/>
    </source>
</evidence>